<dbReference type="InterPro" id="IPR027417">
    <property type="entry name" value="P-loop_NTPase"/>
</dbReference>
<keyword evidence="3" id="KW-0762">Sugar transport</keyword>
<dbReference type="InterPro" id="IPR050107">
    <property type="entry name" value="ABC_carbohydrate_import_ATPase"/>
</dbReference>
<evidence type="ECO:0000256" key="2">
    <source>
        <dbReference type="ARBA" id="ARBA00022448"/>
    </source>
</evidence>
<dbReference type="GO" id="GO:0005524">
    <property type="term" value="F:ATP binding"/>
    <property type="evidence" value="ECO:0007669"/>
    <property type="project" value="UniProtKB-KW"/>
</dbReference>
<keyword evidence="4" id="KW-0677">Repeat</keyword>
<dbReference type="RefSeq" id="WP_306412066.1">
    <property type="nucleotide sequence ID" value="NZ_JANFPI010000004.1"/>
</dbReference>
<evidence type="ECO:0000313" key="9">
    <source>
        <dbReference type="EMBL" id="MCX8998285.1"/>
    </source>
</evidence>
<protein>
    <submittedName>
        <fullName evidence="9">Sugar ABC transporter ATP-binding protein</fullName>
    </submittedName>
</protein>
<dbReference type="InterPro" id="IPR017871">
    <property type="entry name" value="ABC_transporter-like_CS"/>
</dbReference>
<evidence type="ECO:0000256" key="4">
    <source>
        <dbReference type="ARBA" id="ARBA00022737"/>
    </source>
</evidence>
<name>A0AAE3SVF7_9HYPH</name>
<dbReference type="PROSITE" id="PS00211">
    <property type="entry name" value="ABC_TRANSPORTER_1"/>
    <property type="match status" value="1"/>
</dbReference>
<dbReference type="SUPFAM" id="SSF52540">
    <property type="entry name" value="P-loop containing nucleoside triphosphate hydrolases"/>
    <property type="match status" value="2"/>
</dbReference>
<dbReference type="PANTHER" id="PTHR43790">
    <property type="entry name" value="CARBOHYDRATE TRANSPORT ATP-BINDING PROTEIN MG119-RELATED"/>
    <property type="match status" value="1"/>
</dbReference>
<organism evidence="9 10">
    <name type="scientific">Ectorhizobium quercum</name>
    <dbReference type="NCBI Taxonomy" id="2965071"/>
    <lineage>
        <taxon>Bacteria</taxon>
        <taxon>Pseudomonadati</taxon>
        <taxon>Pseudomonadota</taxon>
        <taxon>Alphaproteobacteria</taxon>
        <taxon>Hyphomicrobiales</taxon>
        <taxon>Rhizobiaceae</taxon>
        <taxon>Ectorhizobium</taxon>
    </lineage>
</organism>
<reference evidence="9" key="1">
    <citation type="submission" date="2022-07" db="EMBL/GenBank/DDBJ databases">
        <title>Ectorhizobium quercum gen.nov., sp. nov.</title>
        <authorList>
            <person name="Ma T."/>
            <person name="Li Y."/>
        </authorList>
    </citation>
    <scope>NUCLEOTIDE SEQUENCE</scope>
    <source>
        <strain evidence="9">BDR2-2</strain>
    </source>
</reference>
<keyword evidence="5" id="KW-0547">Nucleotide-binding</keyword>
<dbReference type="InterPro" id="IPR003439">
    <property type="entry name" value="ABC_transporter-like_ATP-bd"/>
</dbReference>
<keyword evidence="6 9" id="KW-0067">ATP-binding</keyword>
<keyword evidence="10" id="KW-1185">Reference proteome</keyword>
<evidence type="ECO:0000256" key="7">
    <source>
        <dbReference type="ARBA" id="ARBA00023136"/>
    </source>
</evidence>
<evidence type="ECO:0000256" key="6">
    <source>
        <dbReference type="ARBA" id="ARBA00022840"/>
    </source>
</evidence>
<feature type="domain" description="ABC transporter" evidence="8">
    <location>
        <begin position="11"/>
        <end position="250"/>
    </location>
</feature>
<evidence type="ECO:0000256" key="1">
    <source>
        <dbReference type="ARBA" id="ARBA00005417"/>
    </source>
</evidence>
<keyword evidence="2" id="KW-0813">Transport</keyword>
<dbReference type="Pfam" id="PF00005">
    <property type="entry name" value="ABC_tran"/>
    <property type="match status" value="2"/>
</dbReference>
<comment type="similarity">
    <text evidence="1">Belongs to the ABC transporter superfamily.</text>
</comment>
<evidence type="ECO:0000256" key="3">
    <source>
        <dbReference type="ARBA" id="ARBA00022597"/>
    </source>
</evidence>
<evidence type="ECO:0000313" key="10">
    <source>
        <dbReference type="Proteomes" id="UP001208771"/>
    </source>
</evidence>
<gene>
    <name evidence="9" type="ORF">NOF55_14320</name>
</gene>
<comment type="caution">
    <text evidence="9">The sequence shown here is derived from an EMBL/GenBank/DDBJ whole genome shotgun (WGS) entry which is preliminary data.</text>
</comment>
<dbReference type="EMBL" id="JANFPI010000004">
    <property type="protein sequence ID" value="MCX8998285.1"/>
    <property type="molecule type" value="Genomic_DNA"/>
</dbReference>
<dbReference type="SMART" id="SM00382">
    <property type="entry name" value="AAA"/>
    <property type="match status" value="2"/>
</dbReference>
<dbReference type="AlphaFoldDB" id="A0AAE3SVF7"/>
<dbReference type="PANTHER" id="PTHR43790:SF9">
    <property type="entry name" value="GALACTOFURANOSE TRANSPORTER ATP-BINDING PROTEIN YTFR"/>
    <property type="match status" value="1"/>
</dbReference>
<dbReference type="Gene3D" id="3.40.50.300">
    <property type="entry name" value="P-loop containing nucleotide triphosphate hydrolases"/>
    <property type="match status" value="2"/>
</dbReference>
<keyword evidence="7" id="KW-0472">Membrane</keyword>
<accession>A0AAE3SVF7</accession>
<sequence>MNIPSQPRPVVSARGVRVAFGAVTALDGVDLDIDAGEALGLVGHNGAGKSTIVNVVNGGLTPHRGGIAYSGTDAAGGGVAAARAGGVRCVFQELSLCPNLTVAENTRLMHQGLAGFGWRKRALALIRAKLAEIFPGNRIDCAGTVGELSIAERQMVEIAINFLDVGESPKLVILDEPTSSLDASLAEQLMAHVRRFVASGGSVLLISHILGEILSTATRIVVMKDGKVVTSRPVGEFTAKSLVETMGSVVREKAEAGVRGPSGTAPPVIELPAANGSAFGFTAGRGEIVGLAGLGGHGQTDMLLSLYRARSGNWLPRRPEEIAFVAGDRSLNGTFALWSILRNLSVGDLGALSRAFAVDRGREAALGEAWKAKMAIRTPDMGNPILSLSGGNQQKVLFARALATPASIVLMDDPMRGVDVGTKQDVYAILRAEAEAGRTFVWYSTEMDEIRLCDRVYVFRDGAIVAELKGADITEEGVLAASFSGEAA</sequence>
<dbReference type="GO" id="GO:0016887">
    <property type="term" value="F:ATP hydrolysis activity"/>
    <property type="evidence" value="ECO:0007669"/>
    <property type="project" value="InterPro"/>
</dbReference>
<feature type="domain" description="ABC transporter" evidence="8">
    <location>
        <begin position="258"/>
        <end position="486"/>
    </location>
</feature>
<dbReference type="Proteomes" id="UP001208771">
    <property type="component" value="Unassembled WGS sequence"/>
</dbReference>
<proteinExistence type="inferred from homology"/>
<dbReference type="PROSITE" id="PS50893">
    <property type="entry name" value="ABC_TRANSPORTER_2"/>
    <property type="match status" value="2"/>
</dbReference>
<evidence type="ECO:0000259" key="8">
    <source>
        <dbReference type="PROSITE" id="PS50893"/>
    </source>
</evidence>
<dbReference type="InterPro" id="IPR003593">
    <property type="entry name" value="AAA+_ATPase"/>
</dbReference>
<evidence type="ECO:0000256" key="5">
    <source>
        <dbReference type="ARBA" id="ARBA00022741"/>
    </source>
</evidence>